<keyword evidence="3" id="KW-1185">Reference proteome</keyword>
<organism evidence="2 3">
    <name type="scientific">Kiloniella laminariae</name>
    <dbReference type="NCBI Taxonomy" id="454162"/>
    <lineage>
        <taxon>Bacteria</taxon>
        <taxon>Pseudomonadati</taxon>
        <taxon>Pseudomonadota</taxon>
        <taxon>Alphaproteobacteria</taxon>
        <taxon>Rhodospirillales</taxon>
        <taxon>Kiloniellaceae</taxon>
        <taxon>Kiloniella</taxon>
    </lineage>
</organism>
<proteinExistence type="predicted"/>
<gene>
    <name evidence="2" type="ORF">O4H49_03325</name>
</gene>
<dbReference type="RefSeq" id="WP_269421992.1">
    <property type="nucleotide sequence ID" value="NZ_JAPWGY010000001.1"/>
</dbReference>
<evidence type="ECO:0000256" key="1">
    <source>
        <dbReference type="SAM" id="SignalP"/>
    </source>
</evidence>
<name>A0ABT4LFS8_9PROT</name>
<dbReference type="PROSITE" id="PS51257">
    <property type="entry name" value="PROKAR_LIPOPROTEIN"/>
    <property type="match status" value="1"/>
</dbReference>
<evidence type="ECO:0000313" key="2">
    <source>
        <dbReference type="EMBL" id="MCZ4279795.1"/>
    </source>
</evidence>
<comment type="caution">
    <text evidence="2">The sequence shown here is derived from an EMBL/GenBank/DDBJ whole genome shotgun (WGS) entry which is preliminary data.</text>
</comment>
<evidence type="ECO:0000313" key="3">
    <source>
        <dbReference type="Proteomes" id="UP001069802"/>
    </source>
</evidence>
<feature type="chain" id="PRO_5046311636" evidence="1">
    <location>
        <begin position="16"/>
        <end position="217"/>
    </location>
</feature>
<reference evidence="2" key="1">
    <citation type="submission" date="2022-12" db="EMBL/GenBank/DDBJ databases">
        <title>Bacterial isolates from different developmental stages of Nematostella vectensis.</title>
        <authorList>
            <person name="Fraune S."/>
        </authorList>
    </citation>
    <scope>NUCLEOTIDE SEQUENCE</scope>
    <source>
        <strain evidence="2">G21630-S1</strain>
    </source>
</reference>
<dbReference type="Proteomes" id="UP001069802">
    <property type="component" value="Unassembled WGS sequence"/>
</dbReference>
<keyword evidence="1" id="KW-0732">Signal</keyword>
<accession>A0ABT4LFS8</accession>
<protein>
    <submittedName>
        <fullName evidence="2">Uncharacterized protein</fullName>
    </submittedName>
</protein>
<dbReference type="EMBL" id="JAPWGY010000001">
    <property type="protein sequence ID" value="MCZ4279795.1"/>
    <property type="molecule type" value="Genomic_DNA"/>
</dbReference>
<sequence>MIRIFLAPLFLLTLAACQTTSSSGNTTSTSHANSSGKFLTEIQPLEMSGKLSGDFSLEKSLWNGSFIRYSDEILADLEKAKSGFEEPGTAIGYLAFDKQLNIDRNRGVFRQEFPDPSISRNFNAKQKAIVGKIRERLSNVTPEEISIASSCLAKDEWTLLPEDHRAILNKMALGEDVVPAELERLKERTRIKRQESMRIKCMLEPYGLYDELMASLR</sequence>
<feature type="signal peptide" evidence="1">
    <location>
        <begin position="1"/>
        <end position="15"/>
    </location>
</feature>